<evidence type="ECO:0000256" key="1">
    <source>
        <dbReference type="SAM" id="SignalP"/>
    </source>
</evidence>
<proteinExistence type="predicted"/>
<feature type="chain" id="PRO_5007296045" description="ARM repeat-containing protein" evidence="1">
    <location>
        <begin position="21"/>
        <end position="811"/>
    </location>
</feature>
<evidence type="ECO:0008006" key="4">
    <source>
        <dbReference type="Google" id="ProtNLM"/>
    </source>
</evidence>
<evidence type="ECO:0000313" key="2">
    <source>
        <dbReference type="EMBL" id="KXS13482.1"/>
    </source>
</evidence>
<dbReference type="InterPro" id="IPR016024">
    <property type="entry name" value="ARM-type_fold"/>
</dbReference>
<dbReference type="Proteomes" id="UP000070544">
    <property type="component" value="Unassembled WGS sequence"/>
</dbReference>
<gene>
    <name evidence="2" type="ORF">M427DRAFT_58538</name>
</gene>
<organism evidence="2 3">
    <name type="scientific">Gonapodya prolifera (strain JEL478)</name>
    <name type="common">Monoblepharis prolifera</name>
    <dbReference type="NCBI Taxonomy" id="1344416"/>
    <lineage>
        <taxon>Eukaryota</taxon>
        <taxon>Fungi</taxon>
        <taxon>Fungi incertae sedis</taxon>
        <taxon>Chytridiomycota</taxon>
        <taxon>Chytridiomycota incertae sedis</taxon>
        <taxon>Monoblepharidomycetes</taxon>
        <taxon>Monoblepharidales</taxon>
        <taxon>Gonapodyaceae</taxon>
        <taxon>Gonapodya</taxon>
    </lineage>
</organism>
<dbReference type="InterPro" id="IPR030791">
    <property type="entry name" value="Rotatin"/>
</dbReference>
<dbReference type="GO" id="GO:0044782">
    <property type="term" value="P:cilium organization"/>
    <property type="evidence" value="ECO:0007669"/>
    <property type="project" value="InterPro"/>
</dbReference>
<dbReference type="EMBL" id="KQ965777">
    <property type="protein sequence ID" value="KXS13482.1"/>
    <property type="molecule type" value="Genomic_DNA"/>
</dbReference>
<dbReference type="Gene3D" id="1.25.10.10">
    <property type="entry name" value="Leucine-rich Repeat Variant"/>
    <property type="match status" value="2"/>
</dbReference>
<evidence type="ECO:0000313" key="3">
    <source>
        <dbReference type="Proteomes" id="UP000070544"/>
    </source>
</evidence>
<sequence>MRSLLLSAFTGVLSTLAVKGLHHALVRPVTPHSSLPQDEVEIQRFTVDIVRLMRWFLTVCSDDDIIRIASTTTWVQILRNLTEFQFSSSSQSAKNHTDRLNCLYCILGFVSQPAVTRAINGEVVVSVVRLFVQILGLLQQLYSKGTNGSDFTYKDRSVYRVVALGLRNISRSIILDANVQKSWHWGDHWLFQNDLDWLSLLLNDDERQIQKIALGILGNLILIKGSYQYLCVKIPQFLDMAFSYVLDWERSEGVRKEALLTINNFLITFCRDHNLDDTRFLLRVQDSANGVVESNVNSPYNPVKELLGIFEACGFFDRLREVLADDVAQPEYRLAMMEMLLNLSIVAPEFVRNLLCDLSIWRELPRNLDDEWKHYVNPQSPDLKAFQNFVARQHETIYKRDFDLIKITTLQTIWMLIHGSESVKRVVLSTSDIFPTIMRVLCGTHQDATEPRRVQILGLCCEVLACLLADFLRLANERSRTQVFQRDLLVQSFIVSLSMVGLSSSHHSAARSAIIFISRLLSVHFGEAIDLGLEEILQEATVGEETKDTKTNSRGRELCRSLIMMYERQRGEQRRDSAFEESLQVSLQCLFGKCGFAKDVAIAQDFVPVILDKLFREFRETPVDPTHRWNIMGGAFSLLRHLLAGGADVKLISVQVGVPRLCGTYLQCRNIPDFVKLEVLACVRNLVANCPTAKRALADVSFEGSQSLLQGISKLFVNSSRGPGDLFAACAEILRILVSSSESRTVVLKTSIFTDMTKVMTTLVRSKDLPGLDALLPVFYGLTLGKNVPGQILKTEGEIFLACEVSVPGRK</sequence>
<protein>
    <recommendedName>
        <fullName evidence="4">ARM repeat-containing protein</fullName>
    </recommendedName>
</protein>
<feature type="signal peptide" evidence="1">
    <location>
        <begin position="1"/>
        <end position="20"/>
    </location>
</feature>
<dbReference type="InterPro" id="IPR011989">
    <property type="entry name" value="ARM-like"/>
</dbReference>
<dbReference type="SUPFAM" id="SSF48371">
    <property type="entry name" value="ARM repeat"/>
    <property type="match status" value="1"/>
</dbReference>
<accession>A0A139A9I5</accession>
<dbReference type="PANTHER" id="PTHR31691:SF1">
    <property type="entry name" value="ROTATIN"/>
    <property type="match status" value="1"/>
</dbReference>
<keyword evidence="1" id="KW-0732">Signal</keyword>
<keyword evidence="3" id="KW-1185">Reference proteome</keyword>
<name>A0A139A9I5_GONPJ</name>
<dbReference type="GO" id="GO:0036064">
    <property type="term" value="C:ciliary basal body"/>
    <property type="evidence" value="ECO:0007669"/>
    <property type="project" value="InterPro"/>
</dbReference>
<dbReference type="OrthoDB" id="428850at2759"/>
<dbReference type="AlphaFoldDB" id="A0A139A9I5"/>
<reference evidence="2 3" key="1">
    <citation type="journal article" date="2015" name="Genome Biol. Evol.">
        <title>Phylogenomic analyses indicate that early fungi evolved digesting cell walls of algal ancestors of land plants.</title>
        <authorList>
            <person name="Chang Y."/>
            <person name="Wang S."/>
            <person name="Sekimoto S."/>
            <person name="Aerts A.L."/>
            <person name="Choi C."/>
            <person name="Clum A."/>
            <person name="LaButti K.M."/>
            <person name="Lindquist E.A."/>
            <person name="Yee Ngan C."/>
            <person name="Ohm R.A."/>
            <person name="Salamov A.A."/>
            <person name="Grigoriev I.V."/>
            <person name="Spatafora J.W."/>
            <person name="Berbee M.L."/>
        </authorList>
    </citation>
    <scope>NUCLEOTIDE SEQUENCE [LARGE SCALE GENOMIC DNA]</scope>
    <source>
        <strain evidence="2 3">JEL478</strain>
    </source>
</reference>
<dbReference type="STRING" id="1344416.A0A139A9I5"/>
<dbReference type="PANTHER" id="PTHR31691">
    <property type="entry name" value="ROTATIN"/>
    <property type="match status" value="1"/>
</dbReference>